<keyword evidence="1" id="KW-0472">Membrane</keyword>
<reference evidence="5" key="6">
    <citation type="submission" date="2023-06" db="EMBL/GenBank/DDBJ databases">
        <authorList>
            <consortium name="Clinical and Environmental Microbiology Branch: Whole genome sequencing antimicrobial resistance pathogens in the healthcare setting"/>
        </authorList>
    </citation>
    <scope>NUCLEOTIDE SEQUENCE</scope>
    <source>
        <strain evidence="5">2021CK-01020</strain>
    </source>
</reference>
<dbReference type="EMBL" id="CP136986">
    <property type="protein sequence ID" value="WOS79069.1"/>
    <property type="molecule type" value="Genomic_DNA"/>
</dbReference>
<feature type="transmembrane region" description="Helical" evidence="1">
    <location>
        <begin position="43"/>
        <end position="60"/>
    </location>
</feature>
<evidence type="ECO:0000313" key="4">
    <source>
        <dbReference type="EMBL" id="RPM04557.1"/>
    </source>
</evidence>
<dbReference type="AlphaFoldDB" id="A0A069Q3M7"/>
<feature type="transmembrane region" description="Helical" evidence="1">
    <location>
        <begin position="66"/>
        <end position="86"/>
    </location>
</feature>
<proteinExistence type="predicted"/>
<evidence type="ECO:0000313" key="6">
    <source>
        <dbReference type="Proteomes" id="UP000045039"/>
    </source>
</evidence>
<dbReference type="eggNOG" id="COG3094">
    <property type="taxonomic scope" value="Bacteria"/>
</dbReference>
<reference evidence="2" key="2">
    <citation type="submission" date="2015-06" db="EMBL/GenBank/DDBJ databases">
        <authorList>
            <person name="Radhakrishnan R."/>
            <person name="Underwood A."/>
            <person name="Al-Shahib A."/>
        </authorList>
    </citation>
    <scope>NUCLEOTIDE SEQUENCE</scope>
    <source>
        <strain evidence="2">P19_London_7_VIM_2_05_10</strain>
    </source>
</reference>
<dbReference type="Proteomes" id="UP000644192">
    <property type="component" value="Unassembled WGS sequence"/>
</dbReference>
<dbReference type="EMBL" id="NSNE01000028">
    <property type="protein sequence ID" value="RPM04557.1"/>
    <property type="molecule type" value="Genomic_DNA"/>
</dbReference>
<dbReference type="EMBL" id="CVVU01000088">
    <property type="protein sequence ID" value="CRO43961.1"/>
    <property type="molecule type" value="Genomic_DNA"/>
</dbReference>
<dbReference type="PANTHER" id="PTHR39594">
    <property type="entry name" value="PROTEIN YCHQ"/>
    <property type="match status" value="1"/>
</dbReference>
<gene>
    <name evidence="3" type="ORF">GUL26_25440</name>
    <name evidence="4" type="ORF">IPC1295_30680</name>
    <name evidence="5" type="ORF">L4V69_07985</name>
    <name evidence="2" type="ORF">PAERUG_P19_London_7_VIM_2_05_10_01636</name>
</gene>
<accession>A0A069Q3M7</accession>
<name>A0A069Q3M7_PSEAI</name>
<dbReference type="InterPro" id="IPR007360">
    <property type="entry name" value="SirB"/>
</dbReference>
<reference evidence="4 7" key="3">
    <citation type="submission" date="2017-08" db="EMBL/GenBank/DDBJ databases">
        <authorList>
            <person name="Feschi L."/>
            <person name="Jeukens J."/>
            <person name="Emond-Rheault J.-G."/>
            <person name="Kukavica-Ibrulj I."/>
            <person name="Boyle B."/>
            <person name="Levesque R.C."/>
        </authorList>
    </citation>
    <scope>NUCLEOTIDE SEQUENCE [LARGE SCALE GENOMIC DNA]</scope>
    <source>
        <strain evidence="4 7">PA-W36</strain>
    </source>
</reference>
<keyword evidence="1" id="KW-1133">Transmembrane helix</keyword>
<dbReference type="Proteomes" id="UP000045039">
    <property type="component" value="Unassembled WGS sequence"/>
</dbReference>
<reference evidence="3" key="5">
    <citation type="submission" date="2020-01" db="EMBL/GenBank/DDBJ databases">
        <title>Bacteria Cultured from War Wounds Associated with the Conflict in Eastern Ukraine.</title>
        <authorList>
            <person name="Snesrud E."/>
            <person name="Galac M.R."/>
            <person name="Mc Gann P."/>
            <person name="Valentine K."/>
            <person name="Viacheslav K."/>
        </authorList>
    </citation>
    <scope>NUCLEOTIDE SEQUENCE</scope>
    <source>
        <strain evidence="3">VNMU148</strain>
    </source>
</reference>
<dbReference type="Proteomes" id="UP000284767">
    <property type="component" value="Unassembled WGS sequence"/>
</dbReference>
<organism evidence="2 6">
    <name type="scientific">Pseudomonas aeruginosa</name>
    <dbReference type="NCBI Taxonomy" id="287"/>
    <lineage>
        <taxon>Bacteria</taxon>
        <taxon>Pseudomonadati</taxon>
        <taxon>Pseudomonadota</taxon>
        <taxon>Gammaproteobacteria</taxon>
        <taxon>Pseudomonadales</taxon>
        <taxon>Pseudomonadaceae</taxon>
        <taxon>Pseudomonas</taxon>
    </lineage>
</organism>
<evidence type="ECO:0000313" key="3">
    <source>
        <dbReference type="EMBL" id="MZZ15610.1"/>
    </source>
</evidence>
<evidence type="ECO:0000256" key="1">
    <source>
        <dbReference type="SAM" id="Phobius"/>
    </source>
</evidence>
<feature type="transmembrane region" description="Helical" evidence="1">
    <location>
        <begin position="95"/>
        <end position="113"/>
    </location>
</feature>
<evidence type="ECO:0000313" key="5">
    <source>
        <dbReference type="EMBL" id="WOS79069.1"/>
    </source>
</evidence>
<dbReference type="RefSeq" id="WP_003093338.1">
    <property type="nucleotide sequence ID" value="NZ_AP014622.1"/>
</dbReference>
<feature type="transmembrane region" description="Helical" evidence="1">
    <location>
        <begin position="6"/>
        <end position="22"/>
    </location>
</feature>
<dbReference type="PANTHER" id="PTHR39594:SF1">
    <property type="entry name" value="PROTEIN YCHQ"/>
    <property type="match status" value="1"/>
</dbReference>
<dbReference type="GO" id="GO:0005886">
    <property type="term" value="C:plasma membrane"/>
    <property type="evidence" value="ECO:0007669"/>
    <property type="project" value="TreeGrafter"/>
</dbReference>
<dbReference type="EMBL" id="WXZT01000022">
    <property type="protein sequence ID" value="MZZ15610.1"/>
    <property type="molecule type" value="Genomic_DNA"/>
</dbReference>
<reference evidence="6" key="1">
    <citation type="submission" date="2015-06" db="EMBL/GenBank/DDBJ databases">
        <authorList>
            <person name="Radhakrishnan Rajesh"/>
            <person name="Underwood Anthony"/>
            <person name="Al-Shahib Ali"/>
        </authorList>
    </citation>
    <scope>NUCLEOTIDE SEQUENCE [LARGE SCALE GENOMIC DNA]</scope>
    <source>
        <strain evidence="6">P19_London_7_VIM_2_05_10</strain>
    </source>
</reference>
<reference evidence="4 7" key="4">
    <citation type="submission" date="2019-01" db="EMBL/GenBank/DDBJ databases">
        <title>The Pseudomonas aeruginosa pan-genome provides new insights on its population structure, horizontal gene transfer and pathogenicity.</title>
        <authorList>
            <person name="Freschi L."/>
            <person name="Vincent A.T."/>
            <person name="Jeukens J."/>
            <person name="Emond-Rheault J.-G."/>
            <person name="Kukavica-Ibrulj I."/>
            <person name="Dupont M.-J."/>
            <person name="Charette S.J."/>
            <person name="Boyle B."/>
            <person name="Levesque R.C."/>
        </authorList>
    </citation>
    <scope>NUCLEOTIDE SEQUENCE [LARGE SCALE GENOMIC DNA]</scope>
    <source>
        <strain evidence="4 7">PA-W36</strain>
    </source>
</reference>
<protein>
    <submittedName>
        <fullName evidence="2">Invasion gene expression up-regulator, SirB</fullName>
    </submittedName>
    <submittedName>
        <fullName evidence="3">Regulator SirB</fullName>
    </submittedName>
    <submittedName>
        <fullName evidence="5">SirB2 family protein</fullName>
    </submittedName>
</protein>
<evidence type="ECO:0000313" key="2">
    <source>
        <dbReference type="EMBL" id="CRO43961.1"/>
    </source>
</evidence>
<accession>A0A1S1C3K4</accession>
<dbReference type="Pfam" id="PF04247">
    <property type="entry name" value="SirB"/>
    <property type="match status" value="1"/>
</dbReference>
<reference evidence="5" key="7">
    <citation type="submission" date="2023-10" db="EMBL/GenBank/DDBJ databases">
        <title>Pathogen: clinical or host-associated sample.</title>
        <authorList>
            <person name="Hergert J."/>
            <person name="Casey R."/>
            <person name="Wagner J."/>
            <person name="Young E.L."/>
            <person name="Oakeson K.F."/>
        </authorList>
    </citation>
    <scope>NUCLEOTIDE SEQUENCE</scope>
    <source>
        <strain evidence="5">2021CK-01020</strain>
    </source>
</reference>
<keyword evidence="1" id="KW-0812">Transmembrane</keyword>
<sequence length="118" mass="13206">MYLWLKTLHITFALSSAALFVWRLAWNWSGRKASGIRRWGPHLVDTLLLLSALGLVHLAMPWPLPLWLLAKLGLLLGYIVCAAFALRMARGPGKGLLSVLSLTLLGGIFYLALNKPWW</sequence>
<dbReference type="Proteomes" id="UP001297540">
    <property type="component" value="Chromosome"/>
</dbReference>
<evidence type="ECO:0000313" key="7">
    <source>
        <dbReference type="Proteomes" id="UP000284767"/>
    </source>
</evidence>
<dbReference type="KEGG" id="paeb:NCGM1900_0893"/>